<dbReference type="PROSITE" id="PS00910">
    <property type="entry name" value="UPF0029"/>
    <property type="match status" value="1"/>
</dbReference>
<dbReference type="RefSeq" id="WP_015906106.1">
    <property type="nucleotide sequence ID" value="NC_012108.1"/>
</dbReference>
<dbReference type="InterPro" id="IPR001498">
    <property type="entry name" value="Impact_N"/>
</dbReference>
<dbReference type="InterPro" id="IPR036956">
    <property type="entry name" value="Impact_N_sf"/>
</dbReference>
<gene>
    <name evidence="5" type="ordered locus">HRM2_43180</name>
</gene>
<dbReference type="EMBL" id="CP001087">
    <property type="protein sequence ID" value="ACN17374.1"/>
    <property type="molecule type" value="Genomic_DNA"/>
</dbReference>
<dbReference type="InterPro" id="IPR035647">
    <property type="entry name" value="EFG_III/V"/>
</dbReference>
<organism evidence="5 6">
    <name type="scientific">Desulforapulum autotrophicum (strain ATCC 43914 / DSM 3382 / VKM B-1955 / HRM2)</name>
    <name type="common">Desulfobacterium autotrophicum</name>
    <dbReference type="NCBI Taxonomy" id="177437"/>
    <lineage>
        <taxon>Bacteria</taxon>
        <taxon>Pseudomonadati</taxon>
        <taxon>Thermodesulfobacteriota</taxon>
        <taxon>Desulfobacteria</taxon>
        <taxon>Desulfobacterales</taxon>
        <taxon>Desulfobacteraceae</taxon>
        <taxon>Desulforapulum</taxon>
    </lineage>
</organism>
<name>C0QDV3_DESAH</name>
<dbReference type="InterPro" id="IPR015269">
    <property type="entry name" value="UPF0029_Impact_C"/>
</dbReference>
<dbReference type="Pfam" id="PF09186">
    <property type="entry name" value="DUF1949"/>
    <property type="match status" value="1"/>
</dbReference>
<evidence type="ECO:0008006" key="7">
    <source>
        <dbReference type="Google" id="ProtNLM"/>
    </source>
</evidence>
<dbReference type="SUPFAM" id="SSF54980">
    <property type="entry name" value="EF-G C-terminal domain-like"/>
    <property type="match status" value="1"/>
</dbReference>
<dbReference type="PANTHER" id="PTHR16301:SF20">
    <property type="entry name" value="IMPACT FAMILY MEMBER YIGZ"/>
    <property type="match status" value="1"/>
</dbReference>
<dbReference type="InterPro" id="IPR020569">
    <property type="entry name" value="UPF0029_Impact_CS"/>
</dbReference>
<dbReference type="Proteomes" id="UP000000442">
    <property type="component" value="Chromosome"/>
</dbReference>
<dbReference type="Pfam" id="PF01205">
    <property type="entry name" value="Impact_N"/>
    <property type="match status" value="1"/>
</dbReference>
<dbReference type="eggNOG" id="COG1739">
    <property type="taxonomic scope" value="Bacteria"/>
</dbReference>
<evidence type="ECO:0000313" key="5">
    <source>
        <dbReference type="EMBL" id="ACN17374.1"/>
    </source>
</evidence>
<dbReference type="HOGENOM" id="CLU_083552_1_0_7"/>
<protein>
    <recommendedName>
        <fullName evidence="7">YigZ family protein</fullName>
    </recommendedName>
</protein>
<proteinExistence type="inferred from homology"/>
<dbReference type="KEGG" id="dat:HRM2_43180"/>
<evidence type="ECO:0000259" key="3">
    <source>
        <dbReference type="Pfam" id="PF01205"/>
    </source>
</evidence>
<evidence type="ECO:0000313" key="6">
    <source>
        <dbReference type="Proteomes" id="UP000000442"/>
    </source>
</evidence>
<dbReference type="InterPro" id="IPR020568">
    <property type="entry name" value="Ribosomal_Su5_D2-typ_SF"/>
</dbReference>
<dbReference type="OrthoDB" id="9813771at2"/>
<reference evidence="5 6" key="1">
    <citation type="journal article" date="2009" name="Environ. Microbiol.">
        <title>Genome sequence of Desulfobacterium autotrophicum HRM2, a marine sulfate reducer oxidizing organic carbon completely to carbon dioxide.</title>
        <authorList>
            <person name="Strittmatter A.W."/>
            <person name="Liesegang H."/>
            <person name="Rabus R."/>
            <person name="Decker I."/>
            <person name="Amann J."/>
            <person name="Andres S."/>
            <person name="Henne A."/>
            <person name="Fricke W.F."/>
            <person name="Martinez-Arias R."/>
            <person name="Bartels D."/>
            <person name="Goesmann A."/>
            <person name="Krause L."/>
            <person name="Puehler A."/>
            <person name="Klenk H.P."/>
            <person name="Richter M."/>
            <person name="Schuler M."/>
            <person name="Gloeckner F.O."/>
            <person name="Meyerdierks A."/>
            <person name="Gottschalk G."/>
            <person name="Amann R."/>
        </authorList>
    </citation>
    <scope>NUCLEOTIDE SEQUENCE [LARGE SCALE GENOMIC DNA]</scope>
    <source>
        <strain evidence="6">ATCC 43914 / DSM 3382 / HRM2</strain>
    </source>
</reference>
<evidence type="ECO:0000259" key="4">
    <source>
        <dbReference type="Pfam" id="PF09186"/>
    </source>
</evidence>
<dbReference type="InterPro" id="IPR023582">
    <property type="entry name" value="Impact"/>
</dbReference>
<dbReference type="GO" id="GO:0006446">
    <property type="term" value="P:regulation of translational initiation"/>
    <property type="evidence" value="ECO:0007669"/>
    <property type="project" value="TreeGrafter"/>
</dbReference>
<dbReference type="PANTHER" id="PTHR16301">
    <property type="entry name" value="IMPACT-RELATED"/>
    <property type="match status" value="1"/>
</dbReference>
<evidence type="ECO:0000256" key="1">
    <source>
        <dbReference type="ARBA" id="ARBA00007665"/>
    </source>
</evidence>
<dbReference type="GO" id="GO:0005737">
    <property type="term" value="C:cytoplasm"/>
    <property type="evidence" value="ECO:0007669"/>
    <property type="project" value="TreeGrafter"/>
</dbReference>
<dbReference type="AlphaFoldDB" id="C0QDV3"/>
<feature type="compositionally biased region" description="Polar residues" evidence="2">
    <location>
        <begin position="1"/>
        <end position="11"/>
    </location>
</feature>
<comment type="similarity">
    <text evidence="1">Belongs to the IMPACT family.</text>
</comment>
<feature type="domain" description="UPF0029" evidence="4">
    <location>
        <begin position="155"/>
        <end position="202"/>
    </location>
</feature>
<dbReference type="Gene3D" id="3.30.230.30">
    <property type="entry name" value="Impact, N-terminal domain"/>
    <property type="match status" value="1"/>
</dbReference>
<feature type="domain" description="Impact N-terminal" evidence="3">
    <location>
        <begin position="33"/>
        <end position="137"/>
    </location>
</feature>
<sequence>MSDKNSATGAETTPGPDDFYSIDRGRTLSVKIKRSEFICALEPVTTVEDAKAFISAISLEHRQATHNCWAYRVGEKAEMSHSSDNGEPSGTAGRPMLNALESNGLTQVAAVVTRYFGGVKLGIKGLIQAYAGAVQAVVDSASLTRLVRCKQYVVKVPYTFNDTFLHLLKAHRVTVLDTVYTEDVTHTLGVEESSWSNVQELLDGYVAAGKIVLVS</sequence>
<feature type="region of interest" description="Disordered" evidence="2">
    <location>
        <begin position="1"/>
        <end position="20"/>
    </location>
</feature>
<dbReference type="STRING" id="177437.HRM2_43180"/>
<dbReference type="SUPFAM" id="SSF54211">
    <property type="entry name" value="Ribosomal protein S5 domain 2-like"/>
    <property type="match status" value="1"/>
</dbReference>
<evidence type="ECO:0000256" key="2">
    <source>
        <dbReference type="SAM" id="MobiDB-lite"/>
    </source>
</evidence>
<accession>C0QDV3</accession>
<keyword evidence="6" id="KW-1185">Reference proteome</keyword>